<dbReference type="OrthoDB" id="340346at2759"/>
<evidence type="ECO:0000259" key="5">
    <source>
        <dbReference type="Pfam" id="PF22956"/>
    </source>
</evidence>
<feature type="repeat" description="HEAT" evidence="3">
    <location>
        <begin position="245"/>
        <end position="283"/>
    </location>
</feature>
<keyword evidence="7" id="KW-1185">Reference proteome</keyword>
<dbReference type="AlphaFoldDB" id="A0A183TII3"/>
<dbReference type="InterPro" id="IPR054573">
    <property type="entry name" value="PP2A/SF3B1-like_HEAT"/>
</dbReference>
<dbReference type="PROSITE" id="PS50077">
    <property type="entry name" value="HEAT_REPEAT"/>
    <property type="match status" value="9"/>
</dbReference>
<dbReference type="InterPro" id="IPR055231">
    <property type="entry name" value="2AA_helical"/>
</dbReference>
<dbReference type="WBParaSite" id="SSLN_0001689301-mRNA-1">
    <property type="protein sequence ID" value="SSLN_0001689301-mRNA-1"/>
    <property type="gene ID" value="SSLN_0001689301"/>
</dbReference>
<dbReference type="PANTHER" id="PTHR10648">
    <property type="entry name" value="SERINE/THREONINE-PROTEIN PHOSPHATASE PP2A 65 KDA REGULATORY SUBUNIT"/>
    <property type="match status" value="1"/>
</dbReference>
<evidence type="ECO:0000313" key="7">
    <source>
        <dbReference type="Proteomes" id="UP000275846"/>
    </source>
</evidence>
<feature type="repeat" description="HEAT" evidence="3">
    <location>
        <begin position="327"/>
        <end position="365"/>
    </location>
</feature>
<feature type="domain" description="Phosphatase PP2A regulatory subunit A/Splicing factor 3B subunit 1-like HEAT repeat" evidence="4">
    <location>
        <begin position="277"/>
        <end position="358"/>
    </location>
</feature>
<feature type="repeat" description="HEAT" evidence="3">
    <location>
        <begin position="205"/>
        <end position="244"/>
    </location>
</feature>
<gene>
    <name evidence="6" type="ORF">SSLN_LOCUS16285</name>
</gene>
<evidence type="ECO:0000256" key="1">
    <source>
        <dbReference type="ARBA" id="ARBA00022737"/>
    </source>
</evidence>
<feature type="repeat" description="HEAT" evidence="3">
    <location>
        <begin position="405"/>
        <end position="443"/>
    </location>
</feature>
<keyword evidence="1" id="KW-0677">Repeat</keyword>
<dbReference type="InterPro" id="IPR016024">
    <property type="entry name" value="ARM-type_fold"/>
</dbReference>
<feature type="domain" description="Phosphatase 2A Regulatory Subunit A helical" evidence="5">
    <location>
        <begin position="86"/>
        <end position="271"/>
    </location>
</feature>
<feature type="repeat" description="HEAT" evidence="3">
    <location>
        <begin position="284"/>
        <end position="321"/>
    </location>
</feature>
<dbReference type="EMBL" id="UYSU01040912">
    <property type="protein sequence ID" value="VDM02671.1"/>
    <property type="molecule type" value="Genomic_DNA"/>
</dbReference>
<evidence type="ECO:0000259" key="4">
    <source>
        <dbReference type="Pfam" id="PF22646"/>
    </source>
</evidence>
<dbReference type="InterPro" id="IPR021133">
    <property type="entry name" value="HEAT_type_2"/>
</dbReference>
<evidence type="ECO:0000256" key="3">
    <source>
        <dbReference type="PROSITE-ProRule" id="PRU00103"/>
    </source>
</evidence>
<sequence length="594" mass="66216">MTTDQEEESLFPIAILIDELRNDDVLTRLASFKKLSTIALALEPERTRNEFIPFLTESIYDEDEILRELADQLGKFVPLVGGPEYVSCLLPPLEGLASAEETVVRQKAVDTLRLLASSFSEKDLEAYYLPMVERLATGEWFTSRISACGLYSAVYKRAPPKIASELRQQFKQLCADDTPMVRRSAASNLGEMAACLELDVLRTEFLPVLETIIQKDDQDSVRLLAINACVAFAEALPAEDVQKHLMPLIREAAQDKSWRVRYQLADRLTDLQAAVGPQITSDYLVDVYQLLLKDAEGEVRAAAAGKLKVFASALAPENRESVIMKTILPIIREMVAETNMQVKTALAGVIMGLAPLLGKENTIEFLLPMFLVQLKDENPDVRLNIISNLECVNQVMGITQLSQSLLPAIVELAEDNKWRVRLAIIEYMPLLASQLGIQCFNDQLTNLCLDWLVDHVYAVREAAVTNLRNLMNKFGIEWATSQVIPRLIQLAHDPNYLRRMICLAALLQLGEEEACHTELLPKNIIPTVAQLSQDAVPNVRFKVAQVMGKLGRFLDSSALQAYVKPTLEKLGSDPDADVVFFAKQASDALSMNAR</sequence>
<feature type="repeat" description="HEAT" evidence="3">
    <location>
        <begin position="89"/>
        <end position="127"/>
    </location>
</feature>
<feature type="repeat" description="HEAT" evidence="3">
    <location>
        <begin position="366"/>
        <end position="404"/>
    </location>
</feature>
<feature type="repeat" description="HEAT" evidence="3">
    <location>
        <begin position="524"/>
        <end position="562"/>
    </location>
</feature>
<dbReference type="GO" id="GO:0005829">
    <property type="term" value="C:cytosol"/>
    <property type="evidence" value="ECO:0007669"/>
    <property type="project" value="TreeGrafter"/>
</dbReference>
<dbReference type="PANTHER" id="PTHR10648:SF4">
    <property type="entry name" value="PROTEIN PHOSPHATASE 2 (FORMERLY 2A), REGULATORY SUBUNIT A, BETA ISOFORM-RELATED"/>
    <property type="match status" value="1"/>
</dbReference>
<evidence type="ECO:0000256" key="2">
    <source>
        <dbReference type="ARBA" id="ARBA00038332"/>
    </source>
</evidence>
<dbReference type="GO" id="GO:0000159">
    <property type="term" value="C:protein phosphatase type 2A complex"/>
    <property type="evidence" value="ECO:0007669"/>
    <property type="project" value="TreeGrafter"/>
</dbReference>
<dbReference type="Pfam" id="PF22646">
    <property type="entry name" value="PPP2R1A-like_HEAT"/>
    <property type="match status" value="1"/>
</dbReference>
<organism evidence="8">
    <name type="scientific">Schistocephalus solidus</name>
    <name type="common">Tapeworm</name>
    <dbReference type="NCBI Taxonomy" id="70667"/>
    <lineage>
        <taxon>Eukaryota</taxon>
        <taxon>Metazoa</taxon>
        <taxon>Spiralia</taxon>
        <taxon>Lophotrochozoa</taxon>
        <taxon>Platyhelminthes</taxon>
        <taxon>Cestoda</taxon>
        <taxon>Eucestoda</taxon>
        <taxon>Diphyllobothriidea</taxon>
        <taxon>Diphyllobothriidae</taxon>
        <taxon>Schistocephalus</taxon>
    </lineage>
</organism>
<dbReference type="STRING" id="70667.A0A183TII3"/>
<accession>A0A183TII3</accession>
<dbReference type="SUPFAM" id="SSF48371">
    <property type="entry name" value="ARM repeat"/>
    <property type="match status" value="1"/>
</dbReference>
<dbReference type="Gene3D" id="1.25.10.10">
    <property type="entry name" value="Leucine-rich Repeat Variant"/>
    <property type="match status" value="1"/>
</dbReference>
<reference evidence="8" key="1">
    <citation type="submission" date="2016-06" db="UniProtKB">
        <authorList>
            <consortium name="WormBaseParasite"/>
        </authorList>
    </citation>
    <scope>IDENTIFICATION</scope>
</reference>
<reference evidence="6 7" key="2">
    <citation type="submission" date="2018-11" db="EMBL/GenBank/DDBJ databases">
        <authorList>
            <consortium name="Pathogen Informatics"/>
        </authorList>
    </citation>
    <scope>NUCLEOTIDE SEQUENCE [LARGE SCALE GENOMIC DNA]</scope>
    <source>
        <strain evidence="6 7">NST_G2</strain>
    </source>
</reference>
<evidence type="ECO:0000313" key="6">
    <source>
        <dbReference type="EMBL" id="VDM02671.1"/>
    </source>
</evidence>
<protein>
    <submittedName>
        <fullName evidence="8">TOG domain-containing protein</fullName>
    </submittedName>
</protein>
<dbReference type="Pfam" id="PF22956">
    <property type="entry name" value="VPS15-like_hel"/>
    <property type="match status" value="1"/>
</dbReference>
<feature type="repeat" description="HEAT" evidence="3">
    <location>
        <begin position="166"/>
        <end position="204"/>
    </location>
</feature>
<evidence type="ECO:0000313" key="8">
    <source>
        <dbReference type="WBParaSite" id="SSLN_0001689301-mRNA-1"/>
    </source>
</evidence>
<comment type="similarity">
    <text evidence="2">Belongs to the phosphatase 2A regulatory subunit A family.</text>
</comment>
<dbReference type="GO" id="GO:0005634">
    <property type="term" value="C:nucleus"/>
    <property type="evidence" value="ECO:0007669"/>
    <property type="project" value="UniProtKB-ARBA"/>
</dbReference>
<proteinExistence type="inferred from homology"/>
<dbReference type="InterPro" id="IPR051023">
    <property type="entry name" value="PP2A_Regulatory_Subunit_A"/>
</dbReference>
<dbReference type="InterPro" id="IPR011989">
    <property type="entry name" value="ARM-like"/>
</dbReference>
<name>A0A183TII3_SCHSO</name>
<dbReference type="Proteomes" id="UP000275846">
    <property type="component" value="Unassembled WGS sequence"/>
</dbReference>
<dbReference type="FunFam" id="1.25.10.10:FF:000062">
    <property type="entry name" value="Serine/threonine-protein phosphatase 2A regulatory subunit A alpha isoform"/>
    <property type="match status" value="1"/>
</dbReference>
<dbReference type="GO" id="GO:0019888">
    <property type="term" value="F:protein phosphatase regulator activity"/>
    <property type="evidence" value="ECO:0007669"/>
    <property type="project" value="TreeGrafter"/>
</dbReference>